<sequence length="458" mass="51146">MDYKSSRLQDARDALSRHIRKHGGVATRHREAAQELMASIDVDGDGSVTWEEWAAAAGVSEADRECSYHFFQLLDADGSGTLSVDELGAFILLQEGSPFSCDCCGVTVLDDQVRGCRTCWRKGLLRGMGEDGRRGVAYCPPCAERHAKELKRCHRCCSKLEVLDNSWWLPLRDWPVMQAFLTDEEYRKVRIRDARETLMQNAQQLIHSFTDGEEVDVSGLKLKKKDFVKDTTSKCKGCTKHQASSMFKCFDLDGSGSLEGVEVLALAAAAEGCCFPCDGPCGGALILDDTFFTCKTCWREYQRGGFADVRLCHTTCVSCVRRSSCGPDQGEAPICPTCSRSMQPVPNEWWLKHEEWSTMRALRAGEEEAVARALRATQERIAWEEEAAAQAQEAKRLRRKQKREHWMRVGEKITQAGENIGRAINNATGADSGELAKLVFTVVGASVKLYAMIKYRKR</sequence>
<gene>
    <name evidence="4" type="ORF">HYH03_007137</name>
</gene>
<dbReference type="PROSITE" id="PS00018">
    <property type="entry name" value="EF_HAND_1"/>
    <property type="match status" value="3"/>
</dbReference>
<name>A0A835Y4K8_9CHLO</name>
<dbReference type="SUPFAM" id="SSF47473">
    <property type="entry name" value="EF-hand"/>
    <property type="match status" value="1"/>
</dbReference>
<dbReference type="Pfam" id="PF13202">
    <property type="entry name" value="EF-hand_5"/>
    <property type="match status" value="2"/>
</dbReference>
<evidence type="ECO:0000259" key="3">
    <source>
        <dbReference type="PROSITE" id="PS50222"/>
    </source>
</evidence>
<dbReference type="Pfam" id="PF13833">
    <property type="entry name" value="EF-hand_8"/>
    <property type="match status" value="1"/>
</dbReference>
<proteinExistence type="predicted"/>
<feature type="coiled-coil region" evidence="2">
    <location>
        <begin position="374"/>
        <end position="404"/>
    </location>
</feature>
<evidence type="ECO:0000256" key="2">
    <source>
        <dbReference type="SAM" id="Coils"/>
    </source>
</evidence>
<dbReference type="InterPro" id="IPR018247">
    <property type="entry name" value="EF_Hand_1_Ca_BS"/>
</dbReference>
<keyword evidence="2" id="KW-0175">Coiled coil</keyword>
<evidence type="ECO:0000313" key="4">
    <source>
        <dbReference type="EMBL" id="KAG2494618.1"/>
    </source>
</evidence>
<feature type="domain" description="EF-hand" evidence="3">
    <location>
        <begin position="28"/>
        <end position="63"/>
    </location>
</feature>
<keyword evidence="5" id="KW-1185">Reference proteome</keyword>
<dbReference type="PROSITE" id="PS50222">
    <property type="entry name" value="EF_HAND_2"/>
    <property type="match status" value="2"/>
</dbReference>
<dbReference type="EMBL" id="JAEHOE010000029">
    <property type="protein sequence ID" value="KAG2494618.1"/>
    <property type="molecule type" value="Genomic_DNA"/>
</dbReference>
<dbReference type="InterPro" id="IPR011992">
    <property type="entry name" value="EF-hand-dom_pair"/>
</dbReference>
<protein>
    <recommendedName>
        <fullName evidence="3">EF-hand domain-containing protein</fullName>
    </recommendedName>
</protein>
<dbReference type="SMART" id="SM00054">
    <property type="entry name" value="EFh"/>
    <property type="match status" value="3"/>
</dbReference>
<feature type="domain" description="EF-hand" evidence="3">
    <location>
        <begin position="70"/>
        <end position="97"/>
    </location>
</feature>
<evidence type="ECO:0000256" key="1">
    <source>
        <dbReference type="ARBA" id="ARBA00022837"/>
    </source>
</evidence>
<evidence type="ECO:0000313" key="5">
    <source>
        <dbReference type="Proteomes" id="UP000612055"/>
    </source>
</evidence>
<dbReference type="InterPro" id="IPR002048">
    <property type="entry name" value="EF_hand_dom"/>
</dbReference>
<organism evidence="4 5">
    <name type="scientific">Edaphochlamys debaryana</name>
    <dbReference type="NCBI Taxonomy" id="47281"/>
    <lineage>
        <taxon>Eukaryota</taxon>
        <taxon>Viridiplantae</taxon>
        <taxon>Chlorophyta</taxon>
        <taxon>core chlorophytes</taxon>
        <taxon>Chlorophyceae</taxon>
        <taxon>CS clade</taxon>
        <taxon>Chlamydomonadales</taxon>
        <taxon>Chlamydomonadales incertae sedis</taxon>
        <taxon>Edaphochlamys</taxon>
    </lineage>
</organism>
<dbReference type="Gene3D" id="1.10.238.10">
    <property type="entry name" value="EF-hand"/>
    <property type="match status" value="2"/>
</dbReference>
<dbReference type="AlphaFoldDB" id="A0A835Y4K8"/>
<comment type="caution">
    <text evidence="4">The sequence shown here is derived from an EMBL/GenBank/DDBJ whole genome shotgun (WGS) entry which is preliminary data.</text>
</comment>
<dbReference type="OrthoDB" id="8785703at2759"/>
<dbReference type="GO" id="GO:0005509">
    <property type="term" value="F:calcium ion binding"/>
    <property type="evidence" value="ECO:0007669"/>
    <property type="project" value="InterPro"/>
</dbReference>
<keyword evidence="1" id="KW-0106">Calcium</keyword>
<dbReference type="Proteomes" id="UP000612055">
    <property type="component" value="Unassembled WGS sequence"/>
</dbReference>
<accession>A0A835Y4K8</accession>
<reference evidence="4" key="1">
    <citation type="journal article" date="2020" name="bioRxiv">
        <title>Comparative genomics of Chlamydomonas.</title>
        <authorList>
            <person name="Craig R.J."/>
            <person name="Hasan A.R."/>
            <person name="Ness R.W."/>
            <person name="Keightley P.D."/>
        </authorList>
    </citation>
    <scope>NUCLEOTIDE SEQUENCE</scope>
    <source>
        <strain evidence="4">CCAP 11/70</strain>
    </source>
</reference>